<protein>
    <submittedName>
        <fullName evidence="1">15693_t:CDS:1</fullName>
    </submittedName>
</protein>
<keyword evidence="2" id="KW-1185">Reference proteome</keyword>
<evidence type="ECO:0000313" key="1">
    <source>
        <dbReference type="EMBL" id="CAG8765376.1"/>
    </source>
</evidence>
<organism evidence="1 2">
    <name type="scientific">Acaulospora colombiana</name>
    <dbReference type="NCBI Taxonomy" id="27376"/>
    <lineage>
        <taxon>Eukaryota</taxon>
        <taxon>Fungi</taxon>
        <taxon>Fungi incertae sedis</taxon>
        <taxon>Mucoromycota</taxon>
        <taxon>Glomeromycotina</taxon>
        <taxon>Glomeromycetes</taxon>
        <taxon>Diversisporales</taxon>
        <taxon>Acaulosporaceae</taxon>
        <taxon>Acaulospora</taxon>
    </lineage>
</organism>
<sequence length="212" mass="24281">EEALGHHARTADPLVRPTYSQILYSWYIRRGDYREAASVMYQRARILGSQNKADADSRFFILTEQADSYIIAINALCLLDSRDAWISLPVSPDSGQVPFEWRELNFGGFVPEGNYATGSRDCEIIELDDMRKEYELCRSRRELLIATLPYMGRHPIESDFNRSPMEILHLYCNIGMFEQALGTARIFQMDMTVIFTMLVDMCLLLTKSGEAA</sequence>
<accession>A0ACA9QUY4</accession>
<evidence type="ECO:0000313" key="2">
    <source>
        <dbReference type="Proteomes" id="UP000789525"/>
    </source>
</evidence>
<comment type="caution">
    <text evidence="1">The sequence shown here is derived from an EMBL/GenBank/DDBJ whole genome shotgun (WGS) entry which is preliminary data.</text>
</comment>
<dbReference type="Proteomes" id="UP000789525">
    <property type="component" value="Unassembled WGS sequence"/>
</dbReference>
<feature type="non-terminal residue" evidence="1">
    <location>
        <position position="212"/>
    </location>
</feature>
<name>A0ACA9QUY4_9GLOM</name>
<reference evidence="1" key="1">
    <citation type="submission" date="2021-06" db="EMBL/GenBank/DDBJ databases">
        <authorList>
            <person name="Kallberg Y."/>
            <person name="Tangrot J."/>
            <person name="Rosling A."/>
        </authorList>
    </citation>
    <scope>NUCLEOTIDE SEQUENCE</scope>
    <source>
        <strain evidence="1">CL356</strain>
    </source>
</reference>
<dbReference type="EMBL" id="CAJVPT010061466">
    <property type="protein sequence ID" value="CAG8765376.1"/>
    <property type="molecule type" value="Genomic_DNA"/>
</dbReference>
<feature type="non-terminal residue" evidence="1">
    <location>
        <position position="1"/>
    </location>
</feature>
<proteinExistence type="predicted"/>
<gene>
    <name evidence="1" type="ORF">ACOLOM_LOCUS13424</name>
</gene>